<dbReference type="EMBL" id="QWGE01000004">
    <property type="protein sequence ID" value="RIJ37064.1"/>
    <property type="molecule type" value="Genomic_DNA"/>
</dbReference>
<keyword evidence="3" id="KW-1185">Reference proteome</keyword>
<keyword evidence="1" id="KW-0812">Transmembrane</keyword>
<name>A0A399S2Y3_9BACT</name>
<keyword evidence="1" id="KW-0472">Membrane</keyword>
<proteinExistence type="predicted"/>
<protein>
    <submittedName>
        <fullName evidence="2">Uncharacterized protein</fullName>
    </submittedName>
</protein>
<organism evidence="2 3">
    <name type="scientific">Pontibacter oryzae</name>
    <dbReference type="NCBI Taxonomy" id="2304593"/>
    <lineage>
        <taxon>Bacteria</taxon>
        <taxon>Pseudomonadati</taxon>
        <taxon>Bacteroidota</taxon>
        <taxon>Cytophagia</taxon>
        <taxon>Cytophagales</taxon>
        <taxon>Hymenobacteraceae</taxon>
        <taxon>Pontibacter</taxon>
    </lineage>
</organism>
<evidence type="ECO:0000313" key="2">
    <source>
        <dbReference type="EMBL" id="RIJ37064.1"/>
    </source>
</evidence>
<dbReference type="Proteomes" id="UP000266005">
    <property type="component" value="Unassembled WGS sequence"/>
</dbReference>
<dbReference type="AlphaFoldDB" id="A0A399S2Y3"/>
<comment type="caution">
    <text evidence="2">The sequence shown here is derived from an EMBL/GenBank/DDBJ whole genome shotgun (WGS) entry which is preliminary data.</text>
</comment>
<feature type="transmembrane region" description="Helical" evidence="1">
    <location>
        <begin position="7"/>
        <end position="26"/>
    </location>
</feature>
<feature type="transmembrane region" description="Helical" evidence="1">
    <location>
        <begin position="38"/>
        <end position="60"/>
    </location>
</feature>
<sequence length="71" mass="8198">MKNNWSIDFITLFITYGAVKLVHWLVGFDYDIFSEGIFSIKFLIDIASWGGIYAVVYFVLKAFFPNSHNPV</sequence>
<accession>A0A399S2Y3</accession>
<reference evidence="3" key="1">
    <citation type="submission" date="2018-08" db="EMBL/GenBank/DDBJ databases">
        <title>Mucilaginibacter sp. MYSH2.</title>
        <authorList>
            <person name="Seo T."/>
        </authorList>
    </citation>
    <scope>NUCLEOTIDE SEQUENCE [LARGE SCALE GENOMIC DNA]</scope>
    <source>
        <strain evidence="3">KIRAN</strain>
    </source>
</reference>
<evidence type="ECO:0000256" key="1">
    <source>
        <dbReference type="SAM" id="Phobius"/>
    </source>
</evidence>
<keyword evidence="1" id="KW-1133">Transmembrane helix</keyword>
<gene>
    <name evidence="2" type="ORF">D1627_14750</name>
</gene>
<evidence type="ECO:0000313" key="3">
    <source>
        <dbReference type="Proteomes" id="UP000266005"/>
    </source>
</evidence>